<accession>A0A427YS91</accession>
<dbReference type="InterPro" id="IPR019539">
    <property type="entry name" value="GalKase_N"/>
</dbReference>
<comment type="catalytic activity">
    <reaction evidence="10">
        <text>alpha-D-galactose + ATP = alpha-D-galactose 1-phosphate + ADP + H(+)</text>
        <dbReference type="Rhea" id="RHEA:13553"/>
        <dbReference type="ChEBI" id="CHEBI:15378"/>
        <dbReference type="ChEBI" id="CHEBI:28061"/>
        <dbReference type="ChEBI" id="CHEBI:30616"/>
        <dbReference type="ChEBI" id="CHEBI:58336"/>
        <dbReference type="ChEBI" id="CHEBI:456216"/>
        <dbReference type="EC" id="2.7.1.6"/>
    </reaction>
    <physiologicalReaction direction="left-to-right" evidence="10">
        <dbReference type="Rhea" id="RHEA:13554"/>
    </physiologicalReaction>
</comment>
<evidence type="ECO:0000259" key="13">
    <source>
        <dbReference type="Pfam" id="PF10509"/>
    </source>
</evidence>
<evidence type="ECO:0000259" key="12">
    <source>
        <dbReference type="Pfam" id="PF08544"/>
    </source>
</evidence>
<dbReference type="EC" id="2.7.1.6" evidence="3"/>
<dbReference type="SUPFAM" id="SSF55060">
    <property type="entry name" value="GHMP Kinase, C-terminal domain"/>
    <property type="match status" value="1"/>
</dbReference>
<dbReference type="PANTHER" id="PTHR10457">
    <property type="entry name" value="MEVALONATE KINASE/GALACTOKINASE"/>
    <property type="match status" value="1"/>
</dbReference>
<dbReference type="Pfam" id="PF10509">
    <property type="entry name" value="GalKase_gal_bdg"/>
    <property type="match status" value="1"/>
</dbReference>
<comment type="pathway">
    <text evidence="1">Carbohydrate metabolism; galactose metabolism.</text>
</comment>
<dbReference type="InterPro" id="IPR020568">
    <property type="entry name" value="Ribosomal_Su5_D2-typ_SF"/>
</dbReference>
<evidence type="ECO:0000256" key="5">
    <source>
        <dbReference type="ARBA" id="ARBA00022679"/>
    </source>
</evidence>
<evidence type="ECO:0000256" key="3">
    <source>
        <dbReference type="ARBA" id="ARBA00012315"/>
    </source>
</evidence>
<proteinExistence type="inferred from homology"/>
<evidence type="ECO:0000256" key="1">
    <source>
        <dbReference type="ARBA" id="ARBA00004947"/>
    </source>
</evidence>
<keyword evidence="8" id="KW-0067">ATP-binding</keyword>
<name>A0A427YS91_9TREE</name>
<feature type="domain" description="Galactokinase N-terminal" evidence="13">
    <location>
        <begin position="36"/>
        <end position="84"/>
    </location>
</feature>
<dbReference type="Pfam" id="PF00288">
    <property type="entry name" value="GHMP_kinases_N"/>
    <property type="match status" value="1"/>
</dbReference>
<evidence type="ECO:0000256" key="10">
    <source>
        <dbReference type="ARBA" id="ARBA00049538"/>
    </source>
</evidence>
<dbReference type="InterPro" id="IPR014721">
    <property type="entry name" value="Ribsml_uS5_D2-typ_fold_subgr"/>
</dbReference>
<dbReference type="Proteomes" id="UP000279259">
    <property type="component" value="Unassembled WGS sequence"/>
</dbReference>
<keyword evidence="6" id="KW-0547">Nucleotide-binding</keyword>
<evidence type="ECO:0000256" key="2">
    <source>
        <dbReference type="ARBA" id="ARBA00006566"/>
    </source>
</evidence>
<evidence type="ECO:0000313" key="15">
    <source>
        <dbReference type="Proteomes" id="UP000279259"/>
    </source>
</evidence>
<evidence type="ECO:0000256" key="4">
    <source>
        <dbReference type="ARBA" id="ARBA00019487"/>
    </source>
</evidence>
<dbReference type="Gene3D" id="3.30.70.3170">
    <property type="match status" value="1"/>
</dbReference>
<dbReference type="PRINTS" id="PR00473">
    <property type="entry name" value="GALCTOKINASE"/>
</dbReference>
<dbReference type="EMBL" id="RSCD01000003">
    <property type="protein sequence ID" value="RSH93929.1"/>
    <property type="molecule type" value="Genomic_DNA"/>
</dbReference>
<dbReference type="InterPro" id="IPR013750">
    <property type="entry name" value="GHMP_kinase_C_dom"/>
</dbReference>
<dbReference type="PRINTS" id="PR00959">
    <property type="entry name" value="MEVGALKINASE"/>
</dbReference>
<comment type="caution">
    <text evidence="14">The sequence shown here is derived from an EMBL/GenBank/DDBJ whole genome shotgun (WGS) entry which is preliminary data.</text>
</comment>
<dbReference type="InterPro" id="IPR000705">
    <property type="entry name" value="Galactokinase"/>
</dbReference>
<evidence type="ECO:0000256" key="6">
    <source>
        <dbReference type="ARBA" id="ARBA00022741"/>
    </source>
</evidence>
<keyword evidence="5" id="KW-0808">Transferase</keyword>
<evidence type="ECO:0000256" key="8">
    <source>
        <dbReference type="ARBA" id="ARBA00022840"/>
    </source>
</evidence>
<dbReference type="GO" id="GO:0004335">
    <property type="term" value="F:galactokinase activity"/>
    <property type="evidence" value="ECO:0007669"/>
    <property type="project" value="UniProtKB-EC"/>
</dbReference>
<dbReference type="STRING" id="1890683.A0A427YS91"/>
<dbReference type="InterPro" id="IPR006204">
    <property type="entry name" value="GHMP_kinase_N_dom"/>
</dbReference>
<organism evidence="14 15">
    <name type="scientific">Saitozyma podzolica</name>
    <dbReference type="NCBI Taxonomy" id="1890683"/>
    <lineage>
        <taxon>Eukaryota</taxon>
        <taxon>Fungi</taxon>
        <taxon>Dikarya</taxon>
        <taxon>Basidiomycota</taxon>
        <taxon>Agaricomycotina</taxon>
        <taxon>Tremellomycetes</taxon>
        <taxon>Tremellales</taxon>
        <taxon>Trimorphomycetaceae</taxon>
        <taxon>Saitozyma</taxon>
    </lineage>
</organism>
<feature type="domain" description="GHMP kinase C-terminal" evidence="12">
    <location>
        <begin position="394"/>
        <end position="466"/>
    </location>
</feature>
<dbReference type="PIRSF" id="PIRSF000530">
    <property type="entry name" value="Galactokinase"/>
    <property type="match status" value="1"/>
</dbReference>
<dbReference type="Gene3D" id="1.20.1440.340">
    <property type="match status" value="1"/>
</dbReference>
<dbReference type="GO" id="GO:0005829">
    <property type="term" value="C:cytosol"/>
    <property type="evidence" value="ECO:0007669"/>
    <property type="project" value="TreeGrafter"/>
</dbReference>
<dbReference type="GO" id="GO:0005524">
    <property type="term" value="F:ATP binding"/>
    <property type="evidence" value="ECO:0007669"/>
    <property type="project" value="UniProtKB-KW"/>
</dbReference>
<dbReference type="UniPathway" id="UPA00214"/>
<evidence type="ECO:0000259" key="11">
    <source>
        <dbReference type="Pfam" id="PF00288"/>
    </source>
</evidence>
<dbReference type="PROSITE" id="PS00627">
    <property type="entry name" value="GHMP_KINASES_ATP"/>
    <property type="match status" value="1"/>
</dbReference>
<dbReference type="PANTHER" id="PTHR10457:SF7">
    <property type="entry name" value="GALACTOKINASE-RELATED"/>
    <property type="match status" value="1"/>
</dbReference>
<dbReference type="SUPFAM" id="SSF54211">
    <property type="entry name" value="Ribosomal protein S5 domain 2-like"/>
    <property type="match status" value="1"/>
</dbReference>
<keyword evidence="15" id="KW-1185">Reference proteome</keyword>
<feature type="domain" description="GHMP kinase N-terminal" evidence="11">
    <location>
        <begin position="127"/>
        <end position="209"/>
    </location>
</feature>
<dbReference type="InterPro" id="IPR036554">
    <property type="entry name" value="GHMP_kinase_C_sf"/>
</dbReference>
<dbReference type="InterPro" id="IPR006206">
    <property type="entry name" value="Mevalonate/galactokinase"/>
</dbReference>
<dbReference type="Pfam" id="PF08544">
    <property type="entry name" value="GHMP_kinases_C"/>
    <property type="match status" value="1"/>
</dbReference>
<evidence type="ECO:0000256" key="9">
    <source>
        <dbReference type="ARBA" id="ARBA00029590"/>
    </source>
</evidence>
<reference evidence="14 15" key="1">
    <citation type="submission" date="2018-11" db="EMBL/GenBank/DDBJ databases">
        <title>Genome sequence of Saitozyma podzolica DSM 27192.</title>
        <authorList>
            <person name="Aliyu H."/>
            <person name="Gorte O."/>
            <person name="Ochsenreither K."/>
        </authorList>
    </citation>
    <scope>NUCLEOTIDE SEQUENCE [LARGE SCALE GENOMIC DNA]</scope>
    <source>
        <strain evidence="14 15">DSM 27192</strain>
    </source>
</reference>
<sequence length="506" mass="54332">MAEQLPIPDFGSLAEIYPSQPAVLREATRWNDLVDKFKEHYGHAPSYVIRAPGRVNILGEHIDYSLFPVLPAAIEQDIILALTPTDEPTSSEAEWHVDFISPAQGGGWENYVKVATAECLEEFFKLGKSPSASAGKTPKGMKLLVSGTVPPGAGLSSSAAFVVGSVITFLVANGLTDGISKGDVVAMAMASEHRMGLRTGGMDQAASALCLSNTLLHLSFFPSLSPVPLPLPKSVGIVITNSLAPHDLTDTAPEQYNLRVVESLVAARLLLHAWGLSDHPRVKGKVEMWAPGESPVAVYEKALKDLESVLGKGGRAQKGWTTEEMIAESGMSKDEFTETYLHHFLEVRATHFHLYLRAKHALEESLRVARFSQLCNDISPDPLKPASIPEDDPRLKELGQLLIDSHTSCKDQYDCTHKQTDALKDLCLASGALGARQTGGGWGGAVISLVPISEAESFLNRVKKQYGPYQGLSDAKLDEAAFVTLPGSGAGVYVVNGDGDVRQSAA</sequence>
<evidence type="ECO:0000256" key="7">
    <source>
        <dbReference type="ARBA" id="ARBA00022777"/>
    </source>
</evidence>
<dbReference type="OrthoDB" id="187738at2759"/>
<protein>
    <recommendedName>
        <fullName evidence="4">Galactokinase</fullName>
        <ecNumber evidence="3">2.7.1.6</ecNumber>
    </recommendedName>
    <alternativeName>
        <fullName evidence="9">Galactose kinase</fullName>
    </alternativeName>
</protein>
<comment type="similarity">
    <text evidence="2">Belongs to the GHMP kinase family. GalK subfamily.</text>
</comment>
<gene>
    <name evidence="14" type="primary">GAL1</name>
    <name evidence="14" type="ORF">EHS25_006581</name>
</gene>
<evidence type="ECO:0000313" key="14">
    <source>
        <dbReference type="EMBL" id="RSH93929.1"/>
    </source>
</evidence>
<dbReference type="InterPro" id="IPR006203">
    <property type="entry name" value="GHMP_knse_ATP-bd_CS"/>
</dbReference>
<dbReference type="GO" id="GO:0006012">
    <property type="term" value="P:galactose metabolic process"/>
    <property type="evidence" value="ECO:0007669"/>
    <property type="project" value="UniProtKB-UniPathway"/>
</dbReference>
<dbReference type="Gene3D" id="3.30.230.10">
    <property type="match status" value="1"/>
</dbReference>
<dbReference type="AlphaFoldDB" id="A0A427YS91"/>
<keyword evidence="7 14" id="KW-0418">Kinase</keyword>